<dbReference type="AlphaFoldDB" id="A0A8J5JT60"/>
<feature type="transmembrane region" description="Helical" evidence="1">
    <location>
        <begin position="257"/>
        <end position="279"/>
    </location>
</feature>
<protein>
    <submittedName>
        <fullName evidence="2">Uncharacterized protein</fullName>
    </submittedName>
</protein>
<reference evidence="2" key="1">
    <citation type="journal article" date="2021" name="Sci. Adv.">
        <title>The American lobster genome reveals insights on longevity, neural, and immune adaptations.</title>
        <authorList>
            <person name="Polinski J.M."/>
            <person name="Zimin A.V."/>
            <person name="Clark K.F."/>
            <person name="Kohn A.B."/>
            <person name="Sadowski N."/>
            <person name="Timp W."/>
            <person name="Ptitsyn A."/>
            <person name="Khanna P."/>
            <person name="Romanova D.Y."/>
            <person name="Williams P."/>
            <person name="Greenwood S.J."/>
            <person name="Moroz L.L."/>
            <person name="Walt D.R."/>
            <person name="Bodnar A.G."/>
        </authorList>
    </citation>
    <scope>NUCLEOTIDE SEQUENCE</scope>
    <source>
        <strain evidence="2">GMGI-L3</strain>
    </source>
</reference>
<sequence>MNKLVKLSEHAGPDTRHLLVIGAFNLDYYPLCLKSVLLVKCFTINHIDYSDPANQCPALHRAVVQTSNVTKMAGKFHQVEVLDSSIISLSLTSGATRGVFTFFRVVIHELYQLIILGFCTFTLHSSRISTIHSGGLVVKSDSDSLHGINFSNISMVETEGILVERGELTLENVIINKLDFKSIIVNGSGVLILKNVVLKMAHPRGLVLAGGQINVINVTCNNILLSDGVFNSSSNTDITIFQLPDDVVPLTFIETTLGIILSLIIVFIIVGIVFCYCIWSKYVEPELLKPVAVV</sequence>
<keyword evidence="3" id="KW-1185">Reference proteome</keyword>
<keyword evidence="1" id="KW-0472">Membrane</keyword>
<dbReference type="Proteomes" id="UP000747542">
    <property type="component" value="Unassembled WGS sequence"/>
</dbReference>
<proteinExistence type="predicted"/>
<name>A0A8J5JT60_HOMAM</name>
<keyword evidence="1" id="KW-1133">Transmembrane helix</keyword>
<dbReference type="EMBL" id="JAHLQT010028947">
    <property type="protein sequence ID" value="KAG7161613.1"/>
    <property type="molecule type" value="Genomic_DNA"/>
</dbReference>
<accession>A0A8J5JT60</accession>
<organism evidence="2 3">
    <name type="scientific">Homarus americanus</name>
    <name type="common">American lobster</name>
    <dbReference type="NCBI Taxonomy" id="6706"/>
    <lineage>
        <taxon>Eukaryota</taxon>
        <taxon>Metazoa</taxon>
        <taxon>Ecdysozoa</taxon>
        <taxon>Arthropoda</taxon>
        <taxon>Crustacea</taxon>
        <taxon>Multicrustacea</taxon>
        <taxon>Malacostraca</taxon>
        <taxon>Eumalacostraca</taxon>
        <taxon>Eucarida</taxon>
        <taxon>Decapoda</taxon>
        <taxon>Pleocyemata</taxon>
        <taxon>Astacidea</taxon>
        <taxon>Nephropoidea</taxon>
        <taxon>Nephropidae</taxon>
        <taxon>Homarus</taxon>
    </lineage>
</organism>
<evidence type="ECO:0000313" key="2">
    <source>
        <dbReference type="EMBL" id="KAG7161613.1"/>
    </source>
</evidence>
<evidence type="ECO:0000313" key="3">
    <source>
        <dbReference type="Proteomes" id="UP000747542"/>
    </source>
</evidence>
<comment type="caution">
    <text evidence="2">The sequence shown here is derived from an EMBL/GenBank/DDBJ whole genome shotgun (WGS) entry which is preliminary data.</text>
</comment>
<keyword evidence="1" id="KW-0812">Transmembrane</keyword>
<evidence type="ECO:0000256" key="1">
    <source>
        <dbReference type="SAM" id="Phobius"/>
    </source>
</evidence>
<gene>
    <name evidence="2" type="ORF">Hamer_G014180</name>
</gene>